<keyword evidence="6" id="KW-0464">Manganese</keyword>
<dbReference type="KEGG" id="ksk:KSE_11050"/>
<sequence>MEPPVPHAPEIRTDTPGSFARAVFHERHPVLIGRLLDALPYGPAQRAALADLLAASTGGARLEPPAAEPPPADAEQWREWGASWWGRRWDEAPFLWAESYFYRRLLDATGYFRPGDPWYGIDPFAPLKAAELAGPAVDGELAALDGHPPTRDALLAAALWGNRADLGFRLTAEDGDTATGLVADDTAALWAHLEHAPGGRIALIADNAGRELLPDLVLLDHLLTSGLAGHADLYVKPQPYFVSDATTADTLAALTRLRTAPGPAAAATGARLWQALTDGTLTLRTHPFFCAPLPYQAMPADLRRELTGATLTLLKGDLNYRRLVGDRHWPATTPFAPLTAHFPTPVAALRTLKSDVVTGLTPATLARLDATGTPWRTSGRHALVQLAAARSTAP</sequence>
<dbReference type="Gene3D" id="3.40.50.10880">
    <property type="entry name" value="Uncharacterised protein PF01937, DUF89, domain 3"/>
    <property type="match status" value="1"/>
</dbReference>
<accession>E4N6V8</accession>
<dbReference type="AlphaFoldDB" id="E4N6V8"/>
<keyword evidence="5" id="KW-0378">Hydrolase</keyword>
<dbReference type="STRING" id="452652.KSE_11050"/>
<comment type="catalytic activity">
    <reaction evidence="7">
        <text>beta-D-fructose 6-phosphate = dihydroxyacetone + D-glyceraldehyde 3-phosphate</text>
        <dbReference type="Rhea" id="RHEA:28002"/>
        <dbReference type="ChEBI" id="CHEBI:16016"/>
        <dbReference type="ChEBI" id="CHEBI:57634"/>
        <dbReference type="ChEBI" id="CHEBI:59776"/>
    </reaction>
</comment>
<dbReference type="InterPro" id="IPR002791">
    <property type="entry name" value="ARMT1-like_metal-bd"/>
</dbReference>
<keyword evidence="10" id="KW-1185">Reference proteome</keyword>
<dbReference type="GO" id="GO:0046872">
    <property type="term" value="F:metal ion binding"/>
    <property type="evidence" value="ECO:0007669"/>
    <property type="project" value="UniProtKB-KW"/>
</dbReference>
<evidence type="ECO:0000313" key="9">
    <source>
        <dbReference type="EMBL" id="BAJ26939.1"/>
    </source>
</evidence>
<feature type="domain" description="Damage-control phosphatase ARMT1-like metal-binding" evidence="8">
    <location>
        <begin position="24"/>
        <end position="361"/>
    </location>
</feature>
<reference evidence="9 10" key="1">
    <citation type="journal article" date="2010" name="DNA Res.">
        <title>Genome sequence of Kitasatospora setae NBRC 14216T: an evolutionary snapshot of the family Streptomycetaceae.</title>
        <authorList>
            <person name="Ichikawa N."/>
            <person name="Oguchi A."/>
            <person name="Ikeda H."/>
            <person name="Ishikawa J."/>
            <person name="Kitani S."/>
            <person name="Watanabe Y."/>
            <person name="Nakamura S."/>
            <person name="Katano Y."/>
            <person name="Kishi E."/>
            <person name="Sasagawa M."/>
            <person name="Ankai A."/>
            <person name="Fukui S."/>
            <person name="Hashimoto Y."/>
            <person name="Kamata S."/>
            <person name="Otoguro M."/>
            <person name="Tanikawa S."/>
            <person name="Nihira T."/>
            <person name="Horinouchi S."/>
            <person name="Ohnishi Y."/>
            <person name="Hayakawa M."/>
            <person name="Kuzuyama T."/>
            <person name="Arisawa A."/>
            <person name="Nomoto F."/>
            <person name="Miura H."/>
            <person name="Takahashi Y."/>
            <person name="Fujita N."/>
        </authorList>
    </citation>
    <scope>NUCLEOTIDE SEQUENCE [LARGE SCALE GENOMIC DNA]</scope>
    <source>
        <strain evidence="10">ATCC 33774 / DSM 43861 / JCM 3304 / KCC A-0304 / NBRC 14216 / KM-6054</strain>
    </source>
</reference>
<comment type="similarity">
    <text evidence="3">Belongs to the damage-control phosphatase family. Sugar phosphate phosphatase III subfamily.</text>
</comment>
<keyword evidence="4" id="KW-0479">Metal-binding</keyword>
<evidence type="ECO:0000256" key="7">
    <source>
        <dbReference type="ARBA" id="ARBA00048809"/>
    </source>
</evidence>
<protein>
    <recommendedName>
        <fullName evidence="8">Damage-control phosphatase ARMT1-like metal-binding domain-containing protein</fullName>
    </recommendedName>
</protein>
<dbReference type="InterPro" id="IPR039763">
    <property type="entry name" value="ARMT1"/>
</dbReference>
<dbReference type="PANTHER" id="PTHR12260:SF6">
    <property type="entry name" value="DAMAGE-CONTROL PHOSPHATASE ARMT1"/>
    <property type="match status" value="1"/>
</dbReference>
<dbReference type="PATRIC" id="fig|452652.3.peg.1099"/>
<dbReference type="InterPro" id="IPR036075">
    <property type="entry name" value="ARMT-1-like_metal-bd_sf"/>
</dbReference>
<dbReference type="GO" id="GO:0006974">
    <property type="term" value="P:DNA damage response"/>
    <property type="evidence" value="ECO:0007669"/>
    <property type="project" value="TreeGrafter"/>
</dbReference>
<evidence type="ECO:0000256" key="2">
    <source>
        <dbReference type="ARBA" id="ARBA00001936"/>
    </source>
</evidence>
<evidence type="ECO:0000259" key="8">
    <source>
        <dbReference type="Pfam" id="PF01937"/>
    </source>
</evidence>
<dbReference type="Proteomes" id="UP000007076">
    <property type="component" value="Chromosome"/>
</dbReference>
<dbReference type="HOGENOM" id="CLU_030117_3_0_11"/>
<comment type="cofactor">
    <cofactor evidence="2">
        <name>Mn(2+)</name>
        <dbReference type="ChEBI" id="CHEBI:29035"/>
    </cofactor>
</comment>
<dbReference type="PANTHER" id="PTHR12260">
    <property type="entry name" value="DAMAGE-CONTROL PHOSPHATASE ARMT1"/>
    <property type="match status" value="1"/>
</dbReference>
<gene>
    <name evidence="9" type="ordered locus">KSE_11050</name>
</gene>
<evidence type="ECO:0000313" key="10">
    <source>
        <dbReference type="Proteomes" id="UP000007076"/>
    </source>
</evidence>
<evidence type="ECO:0000256" key="1">
    <source>
        <dbReference type="ARBA" id="ARBA00001326"/>
    </source>
</evidence>
<dbReference type="GO" id="GO:0016791">
    <property type="term" value="F:phosphatase activity"/>
    <property type="evidence" value="ECO:0007669"/>
    <property type="project" value="TreeGrafter"/>
</dbReference>
<evidence type="ECO:0000256" key="6">
    <source>
        <dbReference type="ARBA" id="ARBA00023211"/>
    </source>
</evidence>
<comment type="catalytic activity">
    <reaction evidence="1">
        <text>beta-D-fructose 1-phosphate + H2O = D-fructose + phosphate</text>
        <dbReference type="Rhea" id="RHEA:35603"/>
        <dbReference type="ChEBI" id="CHEBI:15377"/>
        <dbReference type="ChEBI" id="CHEBI:37721"/>
        <dbReference type="ChEBI" id="CHEBI:43474"/>
        <dbReference type="ChEBI" id="CHEBI:138881"/>
    </reaction>
</comment>
<organism evidence="9 10">
    <name type="scientific">Kitasatospora setae (strain ATCC 33774 / DSM 43861 / JCM 3304 / KCC A-0304 / NBRC 14216 / KM-6054)</name>
    <name type="common">Streptomyces setae</name>
    <dbReference type="NCBI Taxonomy" id="452652"/>
    <lineage>
        <taxon>Bacteria</taxon>
        <taxon>Bacillati</taxon>
        <taxon>Actinomycetota</taxon>
        <taxon>Actinomycetes</taxon>
        <taxon>Kitasatosporales</taxon>
        <taxon>Streptomycetaceae</taxon>
        <taxon>Kitasatospora</taxon>
    </lineage>
</organism>
<evidence type="ECO:0000256" key="3">
    <source>
        <dbReference type="ARBA" id="ARBA00009519"/>
    </source>
</evidence>
<dbReference type="eggNOG" id="COG1578">
    <property type="taxonomic scope" value="Bacteria"/>
</dbReference>
<name>E4N6V8_KITSK</name>
<dbReference type="SUPFAM" id="SSF111321">
    <property type="entry name" value="AF1104-like"/>
    <property type="match status" value="1"/>
</dbReference>
<dbReference type="EMBL" id="AP010968">
    <property type="protein sequence ID" value="BAJ26939.1"/>
    <property type="molecule type" value="Genomic_DNA"/>
</dbReference>
<evidence type="ECO:0000256" key="4">
    <source>
        <dbReference type="ARBA" id="ARBA00022723"/>
    </source>
</evidence>
<proteinExistence type="inferred from homology"/>
<dbReference type="Pfam" id="PF01937">
    <property type="entry name" value="ARMT1-like_dom"/>
    <property type="match status" value="1"/>
</dbReference>
<evidence type="ECO:0000256" key="5">
    <source>
        <dbReference type="ARBA" id="ARBA00022801"/>
    </source>
</evidence>